<dbReference type="OMA" id="KLHDDDY"/>
<sequence length="126" mass="14975">MVKKQPSRIREIDSQYIQQHEQNLEMQKRKRRGLVRRLVAIGIVSVLLCVFAFMTLQTQAKMLEDIQQEKIALEQKLDELHAEQEFLEQEIKNYNDEEFIAEIARRDYYMTKPGETLFKLPKSSSD</sequence>
<name>A0A0M0KDC4_ALKHA</name>
<evidence type="ECO:0000256" key="2">
    <source>
        <dbReference type="SAM" id="Phobius"/>
    </source>
</evidence>
<feature type="coiled-coil region" evidence="1">
    <location>
        <begin position="17"/>
        <end position="97"/>
    </location>
</feature>
<feature type="transmembrane region" description="Helical" evidence="2">
    <location>
        <begin position="34"/>
        <end position="56"/>
    </location>
</feature>
<reference evidence="3" key="1">
    <citation type="submission" date="2015-08" db="EMBL/GenBank/DDBJ databases">
        <title>Complete DNA Sequence of Pseudomonas syringae pv. actinidiae, the Causal Agent of Kiwifruit Canker Disease.</title>
        <authorList>
            <person name="Rikkerink E.H.A."/>
            <person name="Fineran P.C."/>
        </authorList>
    </citation>
    <scope>NUCLEOTIDE SEQUENCE</scope>
    <source>
        <strain evidence="3">DSM 13666</strain>
    </source>
</reference>
<dbReference type="InterPro" id="IPR039076">
    <property type="entry name" value="DivIC"/>
</dbReference>
<keyword evidence="2" id="KW-0812">Transmembrane</keyword>
<dbReference type="GO" id="GO:0051301">
    <property type="term" value="P:cell division"/>
    <property type="evidence" value="ECO:0007669"/>
    <property type="project" value="UniProtKB-KW"/>
</dbReference>
<comment type="caution">
    <text evidence="3">The sequence shown here is derived from an EMBL/GenBank/DDBJ whole genome shotgun (WGS) entry which is preliminary data.</text>
</comment>
<organism evidence="3">
    <name type="scientific">Halalkalibacterium halodurans</name>
    <name type="common">Bacillus halodurans</name>
    <dbReference type="NCBI Taxonomy" id="86665"/>
    <lineage>
        <taxon>Bacteria</taxon>
        <taxon>Bacillati</taxon>
        <taxon>Bacillota</taxon>
        <taxon>Bacilli</taxon>
        <taxon>Bacillales</taxon>
        <taxon>Bacillaceae</taxon>
        <taxon>Halalkalibacterium (ex Joshi et al. 2022)</taxon>
    </lineage>
</organism>
<dbReference type="InterPro" id="IPR007060">
    <property type="entry name" value="FtsL/DivIC"/>
</dbReference>
<accession>A0A0M0KDC4</accession>
<proteinExistence type="predicted"/>
<dbReference type="GeneID" id="87595600"/>
<dbReference type="Pfam" id="PF04977">
    <property type="entry name" value="DivIC"/>
    <property type="match status" value="1"/>
</dbReference>
<keyword evidence="2" id="KW-1133">Transmembrane helix</keyword>
<dbReference type="EMBL" id="LILD01000009">
    <property type="protein sequence ID" value="KOO36572.1"/>
    <property type="molecule type" value="Genomic_DNA"/>
</dbReference>
<gene>
    <name evidence="3" type="ORF">AMD02_17685</name>
</gene>
<keyword evidence="2" id="KW-0472">Membrane</keyword>
<dbReference type="PANTHER" id="PTHR40027:SF1">
    <property type="entry name" value="CELL DIVISION PROTEIN DIVIC"/>
    <property type="match status" value="1"/>
</dbReference>
<evidence type="ECO:0000313" key="3">
    <source>
        <dbReference type="EMBL" id="KOO36572.1"/>
    </source>
</evidence>
<evidence type="ECO:0000256" key="1">
    <source>
        <dbReference type="SAM" id="Coils"/>
    </source>
</evidence>
<keyword evidence="1" id="KW-0175">Coiled coil</keyword>
<dbReference type="RefSeq" id="WP_010896260.1">
    <property type="nucleotide sequence ID" value="NZ_CP040441.1"/>
</dbReference>
<keyword evidence="3" id="KW-0132">Cell division</keyword>
<protein>
    <submittedName>
        <fullName evidence="3">Cell division protein</fullName>
    </submittedName>
</protein>
<accession>A0A4Y7WYR9</accession>
<dbReference type="AlphaFoldDB" id="A0A0M0KDC4"/>
<keyword evidence="3" id="KW-0131">Cell cycle</keyword>
<dbReference type="PATRIC" id="fig|136160.3.peg.24"/>
<dbReference type="PANTHER" id="PTHR40027">
    <property type="entry name" value="CELL DIVISION PROTEIN DIVIC"/>
    <property type="match status" value="1"/>
</dbReference>